<reference evidence="2" key="1">
    <citation type="submission" date="2022-04" db="EMBL/GenBank/DDBJ databases">
        <authorList>
            <person name="Criscuolo A."/>
        </authorList>
    </citation>
    <scope>NUCLEOTIDE SEQUENCE</scope>
    <source>
        <strain evidence="2">CIP111895</strain>
    </source>
</reference>
<organism evidence="2 3">
    <name type="scientific">Neobacillus rhizosphaerae</name>
    <dbReference type="NCBI Taxonomy" id="2880965"/>
    <lineage>
        <taxon>Bacteria</taxon>
        <taxon>Bacillati</taxon>
        <taxon>Bacillota</taxon>
        <taxon>Bacilli</taxon>
        <taxon>Bacillales</taxon>
        <taxon>Bacillaceae</taxon>
        <taxon>Neobacillus</taxon>
    </lineage>
</organism>
<evidence type="ECO:0000256" key="1">
    <source>
        <dbReference type="SAM" id="Coils"/>
    </source>
</evidence>
<dbReference type="InterPro" id="IPR027417">
    <property type="entry name" value="P-loop_NTPase"/>
</dbReference>
<sequence length="670" mass="77091">MAQIKINALKLNVVTDHGLFETFSTFTNGLNIVRAKNSTGKSSFTNSILYALGVEELLGGTNGKTMKPVLREELTYQGNSYKVLESNVEIQISNNNGNTISIRRWITSSTREEKLIEVEYGPSLTEDKKFKKQDFYVHLPGSAQNDAGFHSFLAEFVGWDLPLVPSFEDKERLLYIQTLFPLFFIEQIKGWSSFYAQPTSNYGIRELPTRAIEYILGLDILNNSKQKEELRIEKALISQEWSSLINAIREKANIIGATIEGLSDKPELLSNHEIYVYDKNQKLISLKERISNILYEFNERSTVVRSIKDVEKEHEARINNIENKVLALQSEANSVRQDINASIINQNTLDANRSQLQQDLKSNQDVKRLLDLGSDKSLYVAQGICPTCNQKIHETLLPQDIEFQPMTLEENIKYIKDQLATLKFALSQSANVVAEKNKRLRAVTEALEEERRRLRSLKLELREDPRMLSNLDIEETLNLKWKIKELQEAENSFEEFGKKLDLLKKQWEQYLKSTKKIPEEFFSQLDKTKLETFEKRFRYYLEQFGYSSTPLNDISISLDKFTPVVRGFDIKFDSSASDFIRLRWAFALSLNYSTNHYGGNHPRLVIMDEPGQQQMNINSTGKLFYSLSELKSQSIIASSLTLEEIKSITQKIEVNIIDLGDEYIIKPQTN</sequence>
<dbReference type="Proteomes" id="UP000838308">
    <property type="component" value="Unassembled WGS sequence"/>
</dbReference>
<gene>
    <name evidence="2" type="ORF">BACCIP111895_01339</name>
</gene>
<accession>A0ABM9ENK3</accession>
<protein>
    <recommendedName>
        <fullName evidence="4">Rad50/SbcC-type AAA domain-containing protein</fullName>
    </recommendedName>
</protein>
<keyword evidence="3" id="KW-1185">Reference proteome</keyword>
<dbReference type="RefSeq" id="WP_248734519.1">
    <property type="nucleotide sequence ID" value="NZ_CALBWS010000006.1"/>
</dbReference>
<proteinExistence type="predicted"/>
<evidence type="ECO:0000313" key="2">
    <source>
        <dbReference type="EMBL" id="CAH2714185.1"/>
    </source>
</evidence>
<comment type="caution">
    <text evidence="2">The sequence shown here is derived from an EMBL/GenBank/DDBJ whole genome shotgun (WGS) entry which is preliminary data.</text>
</comment>
<dbReference type="Gene3D" id="3.40.50.300">
    <property type="entry name" value="P-loop containing nucleotide triphosphate hydrolases"/>
    <property type="match status" value="2"/>
</dbReference>
<evidence type="ECO:0000313" key="3">
    <source>
        <dbReference type="Proteomes" id="UP000838308"/>
    </source>
</evidence>
<feature type="coiled-coil region" evidence="1">
    <location>
        <begin position="304"/>
        <end position="338"/>
    </location>
</feature>
<feature type="coiled-coil region" evidence="1">
    <location>
        <begin position="430"/>
        <end position="506"/>
    </location>
</feature>
<dbReference type="EMBL" id="CALBWS010000006">
    <property type="protein sequence ID" value="CAH2714185.1"/>
    <property type="molecule type" value="Genomic_DNA"/>
</dbReference>
<name>A0ABM9ENK3_9BACI</name>
<evidence type="ECO:0008006" key="4">
    <source>
        <dbReference type="Google" id="ProtNLM"/>
    </source>
</evidence>
<keyword evidence="1" id="KW-0175">Coiled coil</keyword>